<dbReference type="EMBL" id="CABIJS010000555">
    <property type="protein sequence ID" value="VUZ53644.1"/>
    <property type="molecule type" value="Genomic_DNA"/>
</dbReference>
<organism evidence="1 2">
    <name type="scientific">Hymenolepis diminuta</name>
    <name type="common">Rat tapeworm</name>
    <dbReference type="NCBI Taxonomy" id="6216"/>
    <lineage>
        <taxon>Eukaryota</taxon>
        <taxon>Metazoa</taxon>
        <taxon>Spiralia</taxon>
        <taxon>Lophotrochozoa</taxon>
        <taxon>Platyhelminthes</taxon>
        <taxon>Cestoda</taxon>
        <taxon>Eucestoda</taxon>
        <taxon>Cyclophyllidea</taxon>
        <taxon>Hymenolepididae</taxon>
        <taxon>Hymenolepis</taxon>
    </lineage>
</organism>
<feature type="non-terminal residue" evidence="1">
    <location>
        <position position="1"/>
    </location>
</feature>
<name>A0A564Z4E5_HYMDI</name>
<dbReference type="Proteomes" id="UP000321570">
    <property type="component" value="Unassembled WGS sequence"/>
</dbReference>
<accession>A0A564Z4E5</accession>
<reference evidence="1 2" key="1">
    <citation type="submission" date="2019-07" db="EMBL/GenBank/DDBJ databases">
        <authorList>
            <person name="Jastrzebski P J."/>
            <person name="Paukszto L."/>
            <person name="Jastrzebski P J."/>
        </authorList>
    </citation>
    <scope>NUCLEOTIDE SEQUENCE [LARGE SCALE GENOMIC DNA]</scope>
    <source>
        <strain evidence="1 2">WMS-il1</strain>
    </source>
</reference>
<proteinExistence type="predicted"/>
<evidence type="ECO:0000313" key="1">
    <source>
        <dbReference type="EMBL" id="VUZ53644.1"/>
    </source>
</evidence>
<keyword evidence="2" id="KW-1185">Reference proteome</keyword>
<protein>
    <submittedName>
        <fullName evidence="1">Uncharacterized protein</fullName>
    </submittedName>
</protein>
<gene>
    <name evidence="1" type="ORF">WMSIL1_LOCUS11700</name>
</gene>
<sequence>EIILPADKNKCIVPRSILIPEILREFNVFCQRWRVSDSMGNFADILPFSQPLIELFDQVTVLENTSDRIIRLHEFCDIMYYLCSVNKGCLISFISPDNNLPSSLAILLLQGFSKVLLLKALFILDLIVANLSYRCGSWFCLNTDMNPKKLENFLLIRTVIDAIYRKDI</sequence>
<dbReference type="AlphaFoldDB" id="A0A564Z4E5"/>
<feature type="non-terminal residue" evidence="1">
    <location>
        <position position="168"/>
    </location>
</feature>
<evidence type="ECO:0000313" key="2">
    <source>
        <dbReference type="Proteomes" id="UP000321570"/>
    </source>
</evidence>